<sequence length="1174" mass="119483">MPGRGAQLLSALQALQPGHARVLLTLAANISLPASPTPQRAAPEPGDDDAVPLAIIYRNVTLAGAVRGATELDTRLRRNAFGLQAGWELLQSGGAQLPPPAAAAAATPAPAPTAGVGATTNAPVWKGRPVLVVADMAVVRAAPGPLASWPLGLLGLFHYYAGLNRSGGAGLQLVGLRSRQVYTLQDIGYVGYWNQRLQSITTPERDSATWLLSYLSGYSYVPDVMGGSSAWSWSGDYGMAYNGSGSPVPVLTPPARFEYDLWSPSPSGLLVAAGENGSVAASPPLPPSSFAVAPNASRLLALLQNGAVLSYNVTLAGPSIGEPVQLDTAGLPLAQPAPVETAAAAAALSSASNSVVVIQLQRLTLRGGTSPPVLLSAWADVAAASAGLAGTTELQGWRDSCLDRYTGAAPGGTSGVGGSGGLNGSVAAGAGAGASRQLLWEVKSCRLTLEAESLRVLRYFNAPETCPPAAAAAVASTPGAGQAAAGAGTTICAVLRAQMPASLERLLAQTLSVKGKADFDPVNTSSGSSEASGTGAIAFGFATLGSFTLANSTALAADADEASADDGFSMSFALAQDQASTQTPIHGRTMADQTKLGGTLLAGAFGAGVFGNAQTPPWGVLPPAPTVAGGQATAAQAHGSQPLLPPAMLLATASSNPSSNSLRSAVAEEIEAMMRKCQALAIDSPSSSQAKVRRLQLLGCGAYGAVYLGDWRGMPAAIKFLLLGPDATPTRRERLVREVALTMTLQHAHVVPTYNFEIGAVKVGSVQAGNRLTAVEQGLCAEATDDADVTALQLKLPLCLMAALDIVSGLEYLHGRSVIHGDLTDNNVLLKASQPALPTAAQTGSSQATRYRPCSDGLPKRPHSPPASAFVSAPGGAGATATPPPAPRAGPALPLPEAETAGMACANARPGPTARPPAAPIDGASDSAGVGRGDTPLNSGPAPELADSASGDGGGGLGSGGLAGSQPPGSQLTRGSLEPLAVRLGDGRDAGPELSPQKDEGKRKQPKGLVEEAARGAAAQMLRFVYKIADFGLSVQLQGGSETHLSNMAQGTPFFAAPEVVQQGHLSPAADIYSFGVLLWLLLHGTSLGQIRHLLPRTAHVPVAPLLIRHTCHSLPACARALLTSSLALEPERRPRAEALRRALQEALQDVAGPELSQLLLLAERREHALIDSS</sequence>
<feature type="compositionally biased region" description="Basic and acidic residues" evidence="2">
    <location>
        <begin position="985"/>
        <end position="1008"/>
    </location>
</feature>
<dbReference type="OrthoDB" id="550265at2759"/>
<dbReference type="Pfam" id="PF00069">
    <property type="entry name" value="Pkinase"/>
    <property type="match status" value="1"/>
</dbReference>
<dbReference type="STRING" id="33097.A0A150GFG7"/>
<feature type="compositionally biased region" description="Low complexity" evidence="2">
    <location>
        <begin position="889"/>
        <end position="912"/>
    </location>
</feature>
<gene>
    <name evidence="4" type="ORF">GPECTOR_26g500</name>
</gene>
<dbReference type="PANTHER" id="PTHR44329">
    <property type="entry name" value="SERINE/THREONINE-PROTEIN KINASE TNNI3K-RELATED"/>
    <property type="match status" value="1"/>
</dbReference>
<dbReference type="Gene3D" id="3.30.200.20">
    <property type="entry name" value="Phosphorylase Kinase, domain 1"/>
    <property type="match status" value="1"/>
</dbReference>
<evidence type="ECO:0000256" key="2">
    <source>
        <dbReference type="SAM" id="MobiDB-lite"/>
    </source>
</evidence>
<dbReference type="Gene3D" id="1.10.510.10">
    <property type="entry name" value="Transferase(Phosphotransferase) domain 1"/>
    <property type="match status" value="2"/>
</dbReference>
<keyword evidence="5" id="KW-1185">Reference proteome</keyword>
<feature type="binding site" evidence="1">
    <location>
        <position position="719"/>
    </location>
    <ligand>
        <name>ATP</name>
        <dbReference type="ChEBI" id="CHEBI:30616"/>
    </ligand>
</feature>
<keyword evidence="1" id="KW-0547">Nucleotide-binding</keyword>
<dbReference type="GO" id="GO:0004674">
    <property type="term" value="F:protein serine/threonine kinase activity"/>
    <property type="evidence" value="ECO:0007669"/>
    <property type="project" value="TreeGrafter"/>
</dbReference>
<keyword evidence="1" id="KW-0067">ATP-binding</keyword>
<comment type="caution">
    <text evidence="4">The sequence shown here is derived from an EMBL/GenBank/DDBJ whole genome shotgun (WGS) entry which is preliminary data.</text>
</comment>
<proteinExistence type="predicted"/>
<dbReference type="InterPro" id="IPR001245">
    <property type="entry name" value="Ser-Thr/Tyr_kinase_cat_dom"/>
</dbReference>
<feature type="compositionally biased region" description="Polar residues" evidence="2">
    <location>
        <begin position="840"/>
        <end position="849"/>
    </location>
</feature>
<organism evidence="4 5">
    <name type="scientific">Gonium pectorale</name>
    <name type="common">Green alga</name>
    <dbReference type="NCBI Taxonomy" id="33097"/>
    <lineage>
        <taxon>Eukaryota</taxon>
        <taxon>Viridiplantae</taxon>
        <taxon>Chlorophyta</taxon>
        <taxon>core chlorophytes</taxon>
        <taxon>Chlorophyceae</taxon>
        <taxon>CS clade</taxon>
        <taxon>Chlamydomonadales</taxon>
        <taxon>Volvocaceae</taxon>
        <taxon>Gonium</taxon>
    </lineage>
</organism>
<evidence type="ECO:0000256" key="1">
    <source>
        <dbReference type="PROSITE-ProRule" id="PRU10141"/>
    </source>
</evidence>
<dbReference type="Pfam" id="PF07714">
    <property type="entry name" value="PK_Tyr_Ser-Thr"/>
    <property type="match status" value="1"/>
</dbReference>
<dbReference type="InterPro" id="IPR000719">
    <property type="entry name" value="Prot_kinase_dom"/>
</dbReference>
<feature type="region of interest" description="Disordered" evidence="2">
    <location>
        <begin position="837"/>
        <end position="1008"/>
    </location>
</feature>
<dbReference type="GO" id="GO:0005524">
    <property type="term" value="F:ATP binding"/>
    <property type="evidence" value="ECO:0007669"/>
    <property type="project" value="UniProtKB-UniRule"/>
</dbReference>
<name>A0A150GFG7_GONPE</name>
<dbReference type="PANTHER" id="PTHR44329:SF214">
    <property type="entry name" value="PROTEIN KINASE DOMAIN-CONTAINING PROTEIN"/>
    <property type="match status" value="1"/>
</dbReference>
<dbReference type="InterPro" id="IPR017441">
    <property type="entry name" value="Protein_kinase_ATP_BS"/>
</dbReference>
<dbReference type="InterPro" id="IPR051681">
    <property type="entry name" value="Ser/Thr_Kinases-Pseudokinases"/>
</dbReference>
<dbReference type="AlphaFoldDB" id="A0A150GFG7"/>
<dbReference type="Proteomes" id="UP000075714">
    <property type="component" value="Unassembled WGS sequence"/>
</dbReference>
<dbReference type="PROSITE" id="PS00107">
    <property type="entry name" value="PROTEIN_KINASE_ATP"/>
    <property type="match status" value="1"/>
</dbReference>
<evidence type="ECO:0000313" key="5">
    <source>
        <dbReference type="Proteomes" id="UP000075714"/>
    </source>
</evidence>
<evidence type="ECO:0000259" key="3">
    <source>
        <dbReference type="PROSITE" id="PS50011"/>
    </source>
</evidence>
<feature type="compositionally biased region" description="Gly residues" evidence="2">
    <location>
        <begin position="951"/>
        <end position="963"/>
    </location>
</feature>
<feature type="domain" description="Protein kinase" evidence="3">
    <location>
        <begin position="692"/>
        <end position="1148"/>
    </location>
</feature>
<dbReference type="InterPro" id="IPR011009">
    <property type="entry name" value="Kinase-like_dom_sf"/>
</dbReference>
<dbReference type="SUPFAM" id="SSF56112">
    <property type="entry name" value="Protein kinase-like (PK-like)"/>
    <property type="match status" value="1"/>
</dbReference>
<dbReference type="PROSITE" id="PS50011">
    <property type="entry name" value="PROTEIN_KINASE_DOM"/>
    <property type="match status" value="1"/>
</dbReference>
<protein>
    <recommendedName>
        <fullName evidence="3">Protein kinase domain-containing protein</fullName>
    </recommendedName>
</protein>
<dbReference type="EMBL" id="LSYV01000027">
    <property type="protein sequence ID" value="KXZ48597.1"/>
    <property type="molecule type" value="Genomic_DNA"/>
</dbReference>
<reference evidence="5" key="1">
    <citation type="journal article" date="2016" name="Nat. Commun.">
        <title>The Gonium pectorale genome demonstrates co-option of cell cycle regulation during the evolution of multicellularity.</title>
        <authorList>
            <person name="Hanschen E.R."/>
            <person name="Marriage T.N."/>
            <person name="Ferris P.J."/>
            <person name="Hamaji T."/>
            <person name="Toyoda A."/>
            <person name="Fujiyama A."/>
            <person name="Neme R."/>
            <person name="Noguchi H."/>
            <person name="Minakuchi Y."/>
            <person name="Suzuki M."/>
            <person name="Kawai-Toyooka H."/>
            <person name="Smith D.R."/>
            <person name="Sparks H."/>
            <person name="Anderson J."/>
            <person name="Bakaric R."/>
            <person name="Luria V."/>
            <person name="Karger A."/>
            <person name="Kirschner M.W."/>
            <person name="Durand P.M."/>
            <person name="Michod R.E."/>
            <person name="Nozaki H."/>
            <person name="Olson B.J."/>
        </authorList>
    </citation>
    <scope>NUCLEOTIDE SEQUENCE [LARGE SCALE GENOMIC DNA]</scope>
    <source>
        <strain evidence="5">NIES-2863</strain>
    </source>
</reference>
<accession>A0A150GFG7</accession>
<evidence type="ECO:0000313" key="4">
    <source>
        <dbReference type="EMBL" id="KXZ48597.1"/>
    </source>
</evidence>